<keyword evidence="1" id="KW-1133">Transmembrane helix</keyword>
<proteinExistence type="predicted"/>
<name>A0A0R1TM20_9LACO</name>
<evidence type="ECO:0000313" key="3">
    <source>
        <dbReference type="Proteomes" id="UP000051048"/>
    </source>
</evidence>
<dbReference type="STRING" id="1423740.FC36_GL000460"/>
<dbReference type="Proteomes" id="UP000051048">
    <property type="component" value="Unassembled WGS sequence"/>
</dbReference>
<comment type="caution">
    <text evidence="2">The sequence shown here is derived from an EMBL/GenBank/DDBJ whole genome shotgun (WGS) entry which is preliminary data.</text>
</comment>
<dbReference type="AlphaFoldDB" id="A0A0R1TM20"/>
<organism evidence="2 3">
    <name type="scientific">Ligilactobacillus equi DSM 15833 = JCM 10991</name>
    <dbReference type="NCBI Taxonomy" id="1423740"/>
    <lineage>
        <taxon>Bacteria</taxon>
        <taxon>Bacillati</taxon>
        <taxon>Bacillota</taxon>
        <taxon>Bacilli</taxon>
        <taxon>Lactobacillales</taxon>
        <taxon>Lactobacillaceae</taxon>
        <taxon>Ligilactobacillus</taxon>
    </lineage>
</organism>
<dbReference type="PATRIC" id="fig|1423740.3.peg.496"/>
<reference evidence="2 3" key="1">
    <citation type="journal article" date="2015" name="Genome Announc.">
        <title>Expanding the biotechnology potential of lactobacilli through comparative genomics of 213 strains and associated genera.</title>
        <authorList>
            <person name="Sun Z."/>
            <person name="Harris H.M."/>
            <person name="McCann A."/>
            <person name="Guo C."/>
            <person name="Argimon S."/>
            <person name="Zhang W."/>
            <person name="Yang X."/>
            <person name="Jeffery I.B."/>
            <person name="Cooney J.C."/>
            <person name="Kagawa T.F."/>
            <person name="Liu W."/>
            <person name="Song Y."/>
            <person name="Salvetti E."/>
            <person name="Wrobel A."/>
            <person name="Rasinkangas P."/>
            <person name="Parkhill J."/>
            <person name="Rea M.C."/>
            <person name="O'Sullivan O."/>
            <person name="Ritari J."/>
            <person name="Douillard F.P."/>
            <person name="Paul Ross R."/>
            <person name="Yang R."/>
            <person name="Briner A.E."/>
            <person name="Felis G.E."/>
            <person name="de Vos W.M."/>
            <person name="Barrangou R."/>
            <person name="Klaenhammer T.R."/>
            <person name="Caufield P.W."/>
            <person name="Cui Y."/>
            <person name="Zhang H."/>
            <person name="O'Toole P.W."/>
        </authorList>
    </citation>
    <scope>NUCLEOTIDE SEQUENCE [LARGE SCALE GENOMIC DNA]</scope>
    <source>
        <strain evidence="2 3">DSM 15833</strain>
    </source>
</reference>
<sequence>MEKEAGLWRELKEVIFMYLTKAEIITIVAGVISMAFYLSDHPLKSVACYAVAAFFFLGQATYEAVTGRYFEKRGTK</sequence>
<evidence type="ECO:0000256" key="1">
    <source>
        <dbReference type="SAM" id="Phobius"/>
    </source>
</evidence>
<protein>
    <submittedName>
        <fullName evidence="2">Uncharacterized protein</fullName>
    </submittedName>
</protein>
<keyword evidence="1" id="KW-0812">Transmembrane</keyword>
<feature type="transmembrane region" description="Helical" evidence="1">
    <location>
        <begin position="15"/>
        <end position="39"/>
    </location>
</feature>
<gene>
    <name evidence="2" type="ORF">FC36_GL000460</name>
</gene>
<accession>A0A0R1TM20</accession>
<feature type="transmembrane region" description="Helical" evidence="1">
    <location>
        <begin position="46"/>
        <end position="62"/>
    </location>
</feature>
<dbReference type="EMBL" id="AZFH01000096">
    <property type="protein sequence ID" value="KRL79512.1"/>
    <property type="molecule type" value="Genomic_DNA"/>
</dbReference>
<evidence type="ECO:0000313" key="2">
    <source>
        <dbReference type="EMBL" id="KRL79512.1"/>
    </source>
</evidence>
<keyword evidence="1" id="KW-0472">Membrane</keyword>